<comment type="similarity">
    <text evidence="1">Belongs to the short-chain dehydrogenases/reductases (SDR) family.</text>
</comment>
<dbReference type="OrthoDB" id="9178657at2"/>
<evidence type="ECO:0000256" key="1">
    <source>
        <dbReference type="ARBA" id="ARBA00006484"/>
    </source>
</evidence>
<dbReference type="InterPro" id="IPR002347">
    <property type="entry name" value="SDR_fam"/>
</dbReference>
<dbReference type="PRINTS" id="PR00080">
    <property type="entry name" value="SDRFAMILY"/>
</dbReference>
<dbReference type="FunFam" id="3.40.50.720:FF:000084">
    <property type="entry name" value="Short-chain dehydrogenase reductase"/>
    <property type="match status" value="1"/>
</dbReference>
<dbReference type="AlphaFoldDB" id="A0A8B6XB16"/>
<reference evidence="3" key="5">
    <citation type="submission" date="2025-08" db="UniProtKB">
        <authorList>
            <consortium name="RefSeq"/>
        </authorList>
    </citation>
    <scope>IDENTIFICATION</scope>
</reference>
<accession>A0A8B6XB16</accession>
<dbReference type="GO" id="GO:0016616">
    <property type="term" value="F:oxidoreductase activity, acting on the CH-OH group of donors, NAD or NADP as acceptor"/>
    <property type="evidence" value="ECO:0007669"/>
    <property type="project" value="TreeGrafter"/>
</dbReference>
<organism evidence="2 3">
    <name type="scientific">Derxia gummosa DSM 723</name>
    <dbReference type="NCBI Taxonomy" id="1121388"/>
    <lineage>
        <taxon>Bacteria</taxon>
        <taxon>Pseudomonadati</taxon>
        <taxon>Pseudomonadota</taxon>
        <taxon>Betaproteobacteria</taxon>
        <taxon>Burkholderiales</taxon>
        <taxon>Alcaligenaceae</taxon>
        <taxon>Derxia</taxon>
    </lineage>
</organism>
<reference evidence="3" key="2">
    <citation type="journal article" date="2003" name="Chem. Biol. Interact.">
        <title>Short-chain dehydrogenases/reductases (SDR): the 2002 update.</title>
        <authorList>
            <person name="Oppermann U."/>
            <person name="Filling C."/>
            <person name="Hult M."/>
            <person name="Shafqat N."/>
            <person name="Wu X."/>
            <person name="Lindh M."/>
            <person name="Shafqat J."/>
            <person name="Nordling E."/>
            <person name="Kallberg Y."/>
            <person name="Persson B."/>
            <person name="Jornvall H."/>
        </authorList>
    </citation>
    <scope>NUCLEOTIDE SEQUENCE</scope>
</reference>
<dbReference type="EC" id="1.1.1.-" evidence="3"/>
<dbReference type="PANTHER" id="PTHR42760:SF124">
    <property type="entry name" value="SHORT-CHAIN DEHYDROGENASE_REDUCTASE"/>
    <property type="match status" value="1"/>
</dbReference>
<dbReference type="SUPFAM" id="SSF51735">
    <property type="entry name" value="NAD(P)-binding Rossmann-fold domains"/>
    <property type="match status" value="1"/>
</dbReference>
<dbReference type="Pfam" id="PF13561">
    <property type="entry name" value="adh_short_C2"/>
    <property type="match status" value="1"/>
</dbReference>
<dbReference type="PANTHER" id="PTHR42760">
    <property type="entry name" value="SHORT-CHAIN DEHYDROGENASES/REDUCTASES FAMILY MEMBER"/>
    <property type="match status" value="1"/>
</dbReference>
<evidence type="ECO:0000313" key="3">
    <source>
        <dbReference type="RefSeq" id="WP_084545048.1"/>
    </source>
</evidence>
<proteinExistence type="inferred from homology"/>
<name>A0A8B6XB16_9BURK</name>
<dbReference type="RefSeq" id="WP_084545048.1">
    <property type="nucleotide sequence ID" value="NZ_AXWS01000013.1"/>
</dbReference>
<reference evidence="3" key="3">
    <citation type="journal article" date="2008" name="Cell. Mol. Life Sci.">
        <title>Medium- and short-chain dehydrogenase/reductase gene and protein families : the SDR superfamily: functional and structural diversity within a family of metabolic and regulatory enzymes.</title>
        <authorList>
            <person name="Kavanagh K.L."/>
            <person name="Jornvall H."/>
            <person name="Persson B."/>
            <person name="Oppermann U."/>
        </authorList>
    </citation>
    <scope>NUCLEOTIDE SEQUENCE</scope>
</reference>
<evidence type="ECO:0000313" key="2">
    <source>
        <dbReference type="Proteomes" id="UP000675920"/>
    </source>
</evidence>
<reference evidence="3" key="4">
    <citation type="journal article" date="2008" name="Cell. Mol. Life Sci.">
        <title>Medium- and short-chain dehydrogenase/reductase gene and protein families : Structure-function relationships in short-chain alcohol dehydrogenases.</title>
        <authorList>
            <person name="Ladenstein R."/>
            <person name="Winberg J.O."/>
            <person name="Benach J."/>
        </authorList>
    </citation>
    <scope>NUCLEOTIDE SEQUENCE</scope>
</reference>
<dbReference type="InterPro" id="IPR036291">
    <property type="entry name" value="NAD(P)-bd_dom_sf"/>
</dbReference>
<sequence length="285" mass="29243">MTSSAACAPAVRPALDPTTDQLAATAARARHQQRLAGKVAVVTGIGSGIGRGIALMFARQGASVVGCDLDADALAATVAAARDEGLALDGLAPLDLTVEGAAERLIAAAVAGHGGIDILVNAAAFCVFAPVDRMSLDDWHRSLRGELDLVFLACRAAWPHLVARGGGAILNFASVNAYMALDGSAAIAHCAGKGGVLAMTRQLAMEGGPHGIRANTISPGFVVTGATRRHLDEVPTLVDEVLRKKMIKRVGQAEDIAWAATFLCSDEASWVTAADFGVDGGARAW</sequence>
<reference evidence="3" key="1">
    <citation type="journal article" date="1995" name="Biochemistry">
        <title>Short-chain dehydrogenases/reductases (SDR).</title>
        <authorList>
            <person name="Jornvall H."/>
            <person name="Persson B."/>
            <person name="Krook M."/>
            <person name="Atrian S."/>
            <person name="Gonzalez-Duarte R."/>
            <person name="Jeffery J."/>
            <person name="Ghosh D."/>
        </authorList>
    </citation>
    <scope>NUCLEOTIDE SEQUENCE</scope>
</reference>
<dbReference type="PRINTS" id="PR00081">
    <property type="entry name" value="GDHRDH"/>
</dbReference>
<dbReference type="Proteomes" id="UP000675920">
    <property type="component" value="Unplaced"/>
</dbReference>
<keyword evidence="2" id="KW-1185">Reference proteome</keyword>
<dbReference type="CDD" id="cd05233">
    <property type="entry name" value="SDR_c"/>
    <property type="match status" value="1"/>
</dbReference>
<dbReference type="Gene3D" id="3.40.50.720">
    <property type="entry name" value="NAD(P)-binding Rossmann-like Domain"/>
    <property type="match status" value="1"/>
</dbReference>
<protein>
    <submittedName>
        <fullName evidence="3">SDR family NAD(P)-dependent oxidoreductase</fullName>
        <ecNumber evidence="3">1.1.1.-</ecNumber>
    </submittedName>
</protein>